<sequence length="280" mass="30256">MPQIFVNYRTGDEEATATLIERELSRHFGSRSVFRASKSIAPGRDFHRELLNGVHRSDLLLAVIGSGWLEAGDGRGGRALEDPDDWTRREIAEAFAHGIPVVPVLVGAARRIPAGVLPGEIAQIERCQYLRFNHRNAEADIGRLVKAVADAVPGLRHDLDAASPSERVPPQRGPGDRATGGTAVHNHVGGNHGLSQQGRDFHRHSGTGDVGVNHGTVIGTANGPLHTGSGTQINGPQVHGPWYNGPSFHGNEGVNYVAGDQHGDVHQRFDRRRNEDEEGR</sequence>
<dbReference type="Gene3D" id="3.40.50.10140">
    <property type="entry name" value="Toll/interleukin-1 receptor homology (TIR) domain"/>
    <property type="match status" value="1"/>
</dbReference>
<dbReference type="Pfam" id="PF13676">
    <property type="entry name" value="TIR_2"/>
    <property type="match status" value="1"/>
</dbReference>
<dbReference type="InterPro" id="IPR035897">
    <property type="entry name" value="Toll_tir_struct_dom_sf"/>
</dbReference>
<feature type="compositionally biased region" description="Basic and acidic residues" evidence="1">
    <location>
        <begin position="261"/>
        <end position="280"/>
    </location>
</feature>
<dbReference type="GO" id="GO:0007165">
    <property type="term" value="P:signal transduction"/>
    <property type="evidence" value="ECO:0007669"/>
    <property type="project" value="InterPro"/>
</dbReference>
<reference evidence="3 4" key="1">
    <citation type="submission" date="2017-02" db="EMBL/GenBank/DDBJ databases">
        <authorList>
            <person name="Peterson S.W."/>
        </authorList>
    </citation>
    <scope>NUCLEOTIDE SEQUENCE [LARGE SCALE GENOMIC DNA]</scope>
    <source>
        <strain evidence="3 4">DSM 45154</strain>
    </source>
</reference>
<evidence type="ECO:0000259" key="2">
    <source>
        <dbReference type="Pfam" id="PF13676"/>
    </source>
</evidence>
<dbReference type="EMBL" id="FUWS01000018">
    <property type="protein sequence ID" value="SKA37961.1"/>
    <property type="molecule type" value="Genomic_DNA"/>
</dbReference>
<name>A0A1T4TCA4_9ACTN</name>
<protein>
    <submittedName>
        <fullName evidence="3">TIR domain-containing protein</fullName>
    </submittedName>
</protein>
<gene>
    <name evidence="3" type="ORF">SAMN02745673_04765</name>
</gene>
<feature type="domain" description="TIR" evidence="2">
    <location>
        <begin position="4"/>
        <end position="144"/>
    </location>
</feature>
<dbReference type="OrthoDB" id="3654490at2"/>
<evidence type="ECO:0000313" key="4">
    <source>
        <dbReference type="Proteomes" id="UP000190637"/>
    </source>
</evidence>
<dbReference type="AlphaFoldDB" id="A0A1T4TCA4"/>
<dbReference type="InterPro" id="IPR000157">
    <property type="entry name" value="TIR_dom"/>
</dbReference>
<dbReference type="STRING" id="1122192.SAMN02745673_04765"/>
<keyword evidence="4" id="KW-1185">Reference proteome</keyword>
<evidence type="ECO:0000313" key="3">
    <source>
        <dbReference type="EMBL" id="SKA37961.1"/>
    </source>
</evidence>
<proteinExistence type="predicted"/>
<organism evidence="3 4">
    <name type="scientific">Marinactinospora thermotolerans DSM 45154</name>
    <dbReference type="NCBI Taxonomy" id="1122192"/>
    <lineage>
        <taxon>Bacteria</taxon>
        <taxon>Bacillati</taxon>
        <taxon>Actinomycetota</taxon>
        <taxon>Actinomycetes</taxon>
        <taxon>Streptosporangiales</taxon>
        <taxon>Nocardiopsidaceae</taxon>
        <taxon>Marinactinospora</taxon>
    </lineage>
</organism>
<dbReference type="RefSeq" id="WP_078763982.1">
    <property type="nucleotide sequence ID" value="NZ_FUWS01000018.1"/>
</dbReference>
<dbReference type="Proteomes" id="UP000190637">
    <property type="component" value="Unassembled WGS sequence"/>
</dbReference>
<feature type="region of interest" description="Disordered" evidence="1">
    <location>
        <begin position="251"/>
        <end position="280"/>
    </location>
</feature>
<feature type="region of interest" description="Disordered" evidence="1">
    <location>
        <begin position="159"/>
        <end position="180"/>
    </location>
</feature>
<evidence type="ECO:0000256" key="1">
    <source>
        <dbReference type="SAM" id="MobiDB-lite"/>
    </source>
</evidence>
<dbReference type="SUPFAM" id="SSF52200">
    <property type="entry name" value="Toll/Interleukin receptor TIR domain"/>
    <property type="match status" value="1"/>
</dbReference>
<accession>A0A1T4TCA4</accession>